<feature type="repeat" description="ANK" evidence="3">
    <location>
        <begin position="372"/>
        <end position="404"/>
    </location>
</feature>
<evidence type="ECO:0000313" key="8">
    <source>
        <dbReference type="Proteomes" id="UP000434957"/>
    </source>
</evidence>
<dbReference type="Proteomes" id="UP000429607">
    <property type="component" value="Unassembled WGS sequence"/>
</dbReference>
<evidence type="ECO:0000313" key="5">
    <source>
        <dbReference type="EMBL" id="KAE9049358.1"/>
    </source>
</evidence>
<protein>
    <submittedName>
        <fullName evidence="5">Uncharacterized protein</fullName>
    </submittedName>
</protein>
<dbReference type="PANTHER" id="PTHR24173">
    <property type="entry name" value="ANKYRIN REPEAT CONTAINING"/>
    <property type="match status" value="1"/>
</dbReference>
<gene>
    <name evidence="5" type="ORF">PR001_g3374</name>
    <name evidence="6" type="ORF">PR003_g3569</name>
</gene>
<sequence>MMRSAKQEQDEDGDPREVASTVERRRVEYLRRHREQIQQRYRLEAERRGEELEADVAAMKARRDEVRAAKAAQKDKKPGGNAPASTLKPARSLPSIYARVGDLGHEELQLLASRLRVESSETQLNLRGKFHARYMKDAYPIAGSQLTLEKQREMEVAAKKKLLLSEASSLAERGSYGSRKKSGVFSLGLGRAHGRSKFEHYVGKLTTHLKGEQEQVRRSEAERQIRLCAVQHREGMEQFWRLMHTAPKREVIAWLKFHSFLDVNVPVRLGSKDNADEVVVYEDRTLGLTPLMAACRALCVEIVRCLLDHGAVVWLATANGDTALHFLWRNWLLGATDSVKDAAALMLRSQHVQDITKDLIAQGCDVNAQNAFGETALQFCSRYGLHDCAKPLLANGADAFIRDRKGVSAVQYARDHSYESLYQLLLHYKTIEQVRAKEKERHETTTLLNQKRGALAATWSQTPEHFFTKLKVEQKHAGHLRNQYVDSRGHVIVCSDEE</sequence>
<keyword evidence="8" id="KW-1185">Reference proteome</keyword>
<keyword evidence="1" id="KW-0677">Repeat</keyword>
<comment type="caution">
    <text evidence="5">The sequence shown here is derived from an EMBL/GenBank/DDBJ whole genome shotgun (WGS) entry which is preliminary data.</text>
</comment>
<feature type="compositionally biased region" description="Basic and acidic residues" evidence="4">
    <location>
        <begin position="64"/>
        <end position="78"/>
    </location>
</feature>
<organism evidence="5 7">
    <name type="scientific">Phytophthora rubi</name>
    <dbReference type="NCBI Taxonomy" id="129364"/>
    <lineage>
        <taxon>Eukaryota</taxon>
        <taxon>Sar</taxon>
        <taxon>Stramenopiles</taxon>
        <taxon>Oomycota</taxon>
        <taxon>Peronosporomycetes</taxon>
        <taxon>Peronosporales</taxon>
        <taxon>Peronosporaceae</taxon>
        <taxon>Phytophthora</taxon>
    </lineage>
</organism>
<dbReference type="SUPFAM" id="SSF48403">
    <property type="entry name" value="Ankyrin repeat"/>
    <property type="match status" value="1"/>
</dbReference>
<evidence type="ECO:0000313" key="7">
    <source>
        <dbReference type="Proteomes" id="UP000429607"/>
    </source>
</evidence>
<accession>A0A6A3P9E5</accession>
<proteinExistence type="predicted"/>
<dbReference type="Gene3D" id="1.25.40.20">
    <property type="entry name" value="Ankyrin repeat-containing domain"/>
    <property type="match status" value="1"/>
</dbReference>
<reference evidence="5 7" key="1">
    <citation type="submission" date="2018-09" db="EMBL/GenBank/DDBJ databases">
        <title>Genomic investigation of the strawberry pathogen Phytophthora fragariae indicates pathogenicity is determined by transcriptional variation in three key races.</title>
        <authorList>
            <person name="Adams T.M."/>
            <person name="Armitage A.D."/>
            <person name="Sobczyk M.K."/>
            <person name="Bates H.J."/>
            <person name="Dunwell J.M."/>
            <person name="Nellist C.F."/>
            <person name="Harrison R.J."/>
        </authorList>
    </citation>
    <scope>NUCLEOTIDE SEQUENCE [LARGE SCALE GENOMIC DNA]</scope>
    <source>
        <strain evidence="5 7">SCRP249</strain>
        <strain evidence="6 8">SCRP333</strain>
    </source>
</reference>
<evidence type="ECO:0000256" key="3">
    <source>
        <dbReference type="PROSITE-ProRule" id="PRU00023"/>
    </source>
</evidence>
<evidence type="ECO:0000256" key="4">
    <source>
        <dbReference type="SAM" id="MobiDB-lite"/>
    </source>
</evidence>
<name>A0A6A3P9E5_9STRA</name>
<feature type="region of interest" description="Disordered" evidence="4">
    <location>
        <begin position="1"/>
        <end position="24"/>
    </location>
</feature>
<dbReference type="PANTHER" id="PTHR24173:SF74">
    <property type="entry name" value="ANKYRIN REPEAT DOMAIN-CONTAINING PROTEIN 16"/>
    <property type="match status" value="1"/>
</dbReference>
<feature type="region of interest" description="Disordered" evidence="4">
    <location>
        <begin position="64"/>
        <end position="88"/>
    </location>
</feature>
<dbReference type="EMBL" id="QXFV01000126">
    <property type="protein sequence ID" value="KAE9049358.1"/>
    <property type="molecule type" value="Genomic_DNA"/>
</dbReference>
<dbReference type="Proteomes" id="UP000434957">
    <property type="component" value="Unassembled WGS sequence"/>
</dbReference>
<dbReference type="InterPro" id="IPR036770">
    <property type="entry name" value="Ankyrin_rpt-contain_sf"/>
</dbReference>
<dbReference type="Pfam" id="PF00023">
    <property type="entry name" value="Ank"/>
    <property type="match status" value="1"/>
</dbReference>
<dbReference type="PROSITE" id="PS50088">
    <property type="entry name" value="ANK_REPEAT"/>
    <property type="match status" value="1"/>
</dbReference>
<dbReference type="AlphaFoldDB" id="A0A6A3P9E5"/>
<evidence type="ECO:0000313" key="6">
    <source>
        <dbReference type="EMBL" id="KAE9354047.1"/>
    </source>
</evidence>
<evidence type="ECO:0000256" key="1">
    <source>
        <dbReference type="ARBA" id="ARBA00022737"/>
    </source>
</evidence>
<keyword evidence="2 3" id="KW-0040">ANK repeat</keyword>
<dbReference type="SMART" id="SM00248">
    <property type="entry name" value="ANK"/>
    <property type="match status" value="3"/>
</dbReference>
<dbReference type="EMBL" id="QXFT01000126">
    <property type="protein sequence ID" value="KAE9354047.1"/>
    <property type="molecule type" value="Genomic_DNA"/>
</dbReference>
<dbReference type="InterPro" id="IPR002110">
    <property type="entry name" value="Ankyrin_rpt"/>
</dbReference>
<dbReference type="Pfam" id="PF12796">
    <property type="entry name" value="Ank_2"/>
    <property type="match status" value="1"/>
</dbReference>
<evidence type="ECO:0000256" key="2">
    <source>
        <dbReference type="ARBA" id="ARBA00023043"/>
    </source>
</evidence>